<proteinExistence type="predicted"/>
<dbReference type="EMBL" id="JBHTAR010000004">
    <property type="protein sequence ID" value="MFC7198413.1"/>
    <property type="molecule type" value="Genomic_DNA"/>
</dbReference>
<feature type="transmembrane region" description="Helical" evidence="1">
    <location>
        <begin position="271"/>
        <end position="295"/>
    </location>
</feature>
<evidence type="ECO:0000313" key="2">
    <source>
        <dbReference type="EMBL" id="MFC7198413.1"/>
    </source>
</evidence>
<dbReference type="PANTHER" id="PTHR40700">
    <property type="entry name" value="HYPOTHETICAL MEMBRANE PROTEIN, CONSERVED, DUF63 FAMILY"/>
    <property type="match status" value="1"/>
</dbReference>
<feature type="transmembrane region" description="Helical" evidence="1">
    <location>
        <begin position="307"/>
        <end position="324"/>
    </location>
</feature>
<dbReference type="AlphaFoldDB" id="A0ABD5YZJ4"/>
<dbReference type="Pfam" id="PF01889">
    <property type="entry name" value="DUF63"/>
    <property type="match status" value="1"/>
</dbReference>
<accession>A0ABD5YZJ4</accession>
<feature type="transmembrane region" description="Helical" evidence="1">
    <location>
        <begin position="111"/>
        <end position="128"/>
    </location>
</feature>
<comment type="caution">
    <text evidence="2">The sequence shown here is derived from an EMBL/GenBank/DDBJ whole genome shotgun (WGS) entry which is preliminary data.</text>
</comment>
<feature type="transmembrane region" description="Helical" evidence="1">
    <location>
        <begin position="21"/>
        <end position="44"/>
    </location>
</feature>
<protein>
    <submittedName>
        <fullName evidence="2">DUF63 family protein</fullName>
    </submittedName>
</protein>
<evidence type="ECO:0000313" key="3">
    <source>
        <dbReference type="Proteomes" id="UP001596447"/>
    </source>
</evidence>
<feature type="transmembrane region" description="Helical" evidence="1">
    <location>
        <begin position="204"/>
        <end position="224"/>
    </location>
</feature>
<keyword evidence="1" id="KW-1133">Transmembrane helix</keyword>
<organism evidence="2 3">
    <name type="scientific">Halospeciosus flavus</name>
    <dbReference type="NCBI Taxonomy" id="3032283"/>
    <lineage>
        <taxon>Archaea</taxon>
        <taxon>Methanobacteriati</taxon>
        <taxon>Methanobacteriota</taxon>
        <taxon>Stenosarchaea group</taxon>
        <taxon>Halobacteria</taxon>
        <taxon>Halobacteriales</taxon>
        <taxon>Halobacteriaceae</taxon>
        <taxon>Halospeciosus</taxon>
    </lineage>
</organism>
<keyword evidence="3" id="KW-1185">Reference proteome</keyword>
<dbReference type="PANTHER" id="PTHR40700:SF1">
    <property type="entry name" value="DUF63 DOMAIN-CONTAINING PROTEIN"/>
    <property type="match status" value="1"/>
</dbReference>
<sequence>MSSHLSKQTVEALPEAGSREWWLVYLLAPIVLGGFAIVLFPSLVYDRFVWQYLWGPVVADAAGRPVVHDGVRAVTGYNIVNTVTYLVAVGYSLPGLRTYLRHLNVTFDARLAYGFAPIIIAGGAMRALEDIGLLGDFSVLFITPTIYLVVTAVAVLALGIGAVARNRGLLSIPGTVGVVGAIWAVGAVGWAFLYGATTTAPLRLWVPVATTGIAFGVTATYYWGTGFSDVATLRHPMLVLAVFGQMWDAAQNIIGVTFLGYSPKMFLTNLIYQATGFVGSTFVLKLLVTGAIVWYLADAKDEMNQTWWWLMTFFIGAIGLPMGVRGSLRMMLGV</sequence>
<gene>
    <name evidence="2" type="ORF">ACFQJ9_02905</name>
</gene>
<keyword evidence="1" id="KW-0472">Membrane</keyword>
<keyword evidence="1" id="KW-0812">Transmembrane</keyword>
<name>A0ABD5YZJ4_9EURY</name>
<evidence type="ECO:0000256" key="1">
    <source>
        <dbReference type="SAM" id="Phobius"/>
    </source>
</evidence>
<feature type="transmembrane region" description="Helical" evidence="1">
    <location>
        <begin position="170"/>
        <end position="192"/>
    </location>
</feature>
<dbReference type="Proteomes" id="UP001596447">
    <property type="component" value="Unassembled WGS sequence"/>
</dbReference>
<dbReference type="InterPro" id="IPR002749">
    <property type="entry name" value="DUF63"/>
</dbReference>
<dbReference type="RefSeq" id="WP_382215814.1">
    <property type="nucleotide sequence ID" value="NZ_JBHTAR010000004.1"/>
</dbReference>
<feature type="transmembrane region" description="Helical" evidence="1">
    <location>
        <begin position="140"/>
        <end position="164"/>
    </location>
</feature>
<feature type="transmembrane region" description="Helical" evidence="1">
    <location>
        <begin position="236"/>
        <end position="259"/>
    </location>
</feature>
<reference evidence="2 3" key="1">
    <citation type="journal article" date="2019" name="Int. J. Syst. Evol. Microbiol.">
        <title>The Global Catalogue of Microorganisms (GCM) 10K type strain sequencing project: providing services to taxonomists for standard genome sequencing and annotation.</title>
        <authorList>
            <consortium name="The Broad Institute Genomics Platform"/>
            <consortium name="The Broad Institute Genome Sequencing Center for Infectious Disease"/>
            <person name="Wu L."/>
            <person name="Ma J."/>
        </authorList>
    </citation>
    <scope>NUCLEOTIDE SEQUENCE [LARGE SCALE GENOMIC DNA]</scope>
    <source>
        <strain evidence="2 3">XZGYJ-43</strain>
    </source>
</reference>